<name>A0A1T4PL15_9HYPH</name>
<dbReference type="Gene3D" id="3.40.1190.20">
    <property type="match status" value="1"/>
</dbReference>
<dbReference type="PROSITE" id="PS00584">
    <property type="entry name" value="PFKB_KINASES_2"/>
    <property type="match status" value="1"/>
</dbReference>
<dbReference type="RefSeq" id="WP_078707584.1">
    <property type="nucleotide sequence ID" value="NZ_FUXL01000004.1"/>
</dbReference>
<evidence type="ECO:0000256" key="2">
    <source>
        <dbReference type="ARBA" id="ARBA00022777"/>
    </source>
</evidence>
<evidence type="ECO:0000259" key="3">
    <source>
        <dbReference type="Pfam" id="PF00294"/>
    </source>
</evidence>
<dbReference type="EMBL" id="FUXL01000004">
    <property type="protein sequence ID" value="SJZ91936.1"/>
    <property type="molecule type" value="Genomic_DNA"/>
</dbReference>
<dbReference type="InterPro" id="IPR002173">
    <property type="entry name" value="Carboh/pur_kinase_PfkB_CS"/>
</dbReference>
<dbReference type="Proteomes" id="UP000190135">
    <property type="component" value="Unassembled WGS sequence"/>
</dbReference>
<evidence type="ECO:0000313" key="5">
    <source>
        <dbReference type="Proteomes" id="UP000190135"/>
    </source>
</evidence>
<dbReference type="OrthoDB" id="8578462at2"/>
<dbReference type="PANTHER" id="PTHR10584">
    <property type="entry name" value="SUGAR KINASE"/>
    <property type="match status" value="1"/>
</dbReference>
<keyword evidence="1" id="KW-0808">Transferase</keyword>
<evidence type="ECO:0000256" key="1">
    <source>
        <dbReference type="ARBA" id="ARBA00022679"/>
    </source>
</evidence>
<dbReference type="SUPFAM" id="SSF53613">
    <property type="entry name" value="Ribokinase-like"/>
    <property type="match status" value="1"/>
</dbReference>
<dbReference type="STRING" id="1365950.SAMN05428963_10428"/>
<evidence type="ECO:0000313" key="4">
    <source>
        <dbReference type="EMBL" id="SJZ91936.1"/>
    </source>
</evidence>
<dbReference type="PANTHER" id="PTHR10584:SF167">
    <property type="entry name" value="PFKB DOMAIN PROTEIN"/>
    <property type="match status" value="1"/>
</dbReference>
<protein>
    <submittedName>
        <fullName evidence="4">Sugar or nucleoside kinase, ribokinase family</fullName>
    </submittedName>
</protein>
<proteinExistence type="predicted"/>
<dbReference type="InterPro" id="IPR029056">
    <property type="entry name" value="Ribokinase-like"/>
</dbReference>
<dbReference type="GO" id="GO:0016301">
    <property type="term" value="F:kinase activity"/>
    <property type="evidence" value="ECO:0007669"/>
    <property type="project" value="UniProtKB-KW"/>
</dbReference>
<gene>
    <name evidence="4" type="ORF">SAMN05428963_10428</name>
</gene>
<accession>A0A1T4PL15</accession>
<feature type="domain" description="Carbohydrate kinase PfkB" evidence="3">
    <location>
        <begin position="8"/>
        <end position="294"/>
    </location>
</feature>
<keyword evidence="2 4" id="KW-0418">Kinase</keyword>
<organism evidence="4 5">
    <name type="scientific">Consotaella salsifontis</name>
    <dbReference type="NCBI Taxonomy" id="1365950"/>
    <lineage>
        <taxon>Bacteria</taxon>
        <taxon>Pseudomonadati</taxon>
        <taxon>Pseudomonadota</taxon>
        <taxon>Alphaproteobacteria</taxon>
        <taxon>Hyphomicrobiales</taxon>
        <taxon>Aurantimonadaceae</taxon>
        <taxon>Consotaella</taxon>
    </lineage>
</organism>
<sequence length="314" mass="32173">MMPRLVQLSGVIVDVIYRVEEVPPPGGEAIVHGMTVAAGGGFNAMAAARRCGIDVAFAGTLGTGPFADIAEAALASESIERLRPRLQGHDQGCCTVLVDRHGERSFIAASGADGLVSDDDLASLTLRPDDHLLLSGYALHYPGSREALTHWLENDGKGRRLVFDPCPIVSHLDSRARRAALDAALWVTANRAEGESLTGQSNPGAVAQALAKGRPADGGAILRDGANGCFLAPAGREAAHVPGFAVEPIDTNGAGDAHTGAFIAMLARGEPPLRAAAIANVCAALSTTREGPSTAPDLATVLAAMGETATPPTG</sequence>
<dbReference type="InterPro" id="IPR011611">
    <property type="entry name" value="PfkB_dom"/>
</dbReference>
<dbReference type="Pfam" id="PF00294">
    <property type="entry name" value="PfkB"/>
    <property type="match status" value="1"/>
</dbReference>
<dbReference type="AlphaFoldDB" id="A0A1T4PL15"/>
<reference evidence="4 5" key="1">
    <citation type="submission" date="2017-02" db="EMBL/GenBank/DDBJ databases">
        <authorList>
            <person name="Peterson S.W."/>
        </authorList>
    </citation>
    <scope>NUCLEOTIDE SEQUENCE [LARGE SCALE GENOMIC DNA]</scope>
    <source>
        <strain evidence="4 5">USBA 369</strain>
    </source>
</reference>
<keyword evidence="5" id="KW-1185">Reference proteome</keyword>